<organism evidence="1 2">
    <name type="scientific">Pyropia yezoensis</name>
    <name type="common">Susabi-nori</name>
    <name type="synonym">Porphyra yezoensis</name>
    <dbReference type="NCBI Taxonomy" id="2788"/>
    <lineage>
        <taxon>Eukaryota</taxon>
        <taxon>Rhodophyta</taxon>
        <taxon>Bangiophyceae</taxon>
        <taxon>Bangiales</taxon>
        <taxon>Bangiaceae</taxon>
        <taxon>Pyropia</taxon>
    </lineage>
</organism>
<dbReference type="Proteomes" id="UP000798662">
    <property type="component" value="Chromosome 2"/>
</dbReference>
<protein>
    <submittedName>
        <fullName evidence="1">Uncharacterized protein</fullName>
    </submittedName>
</protein>
<proteinExistence type="predicted"/>
<keyword evidence="2" id="KW-1185">Reference proteome</keyword>
<name>A0ACC3C220_PYRYE</name>
<accession>A0ACC3C220</accession>
<evidence type="ECO:0000313" key="1">
    <source>
        <dbReference type="EMBL" id="KAK1864331.1"/>
    </source>
</evidence>
<evidence type="ECO:0000313" key="2">
    <source>
        <dbReference type="Proteomes" id="UP000798662"/>
    </source>
</evidence>
<sequence length="638" mass="64516">MPSRWTVRSPAGEPCTDDDDCGGYAVSPPLWCRPGYGTDGATCRAYVGLGQLCNSTGLGCPGYEAGRDPPVAETVTCRGGRCQRKVPPVTLGAPCVAEVGCAAPLDCVYPRDGGGGRACAAAYQGLGEPCGTSPYQTCQQRFKCATPAGACTNTTCPGSSGPPTCQEVVAGDRCGPGTTLRWSCPGSLTCKNGTCVPYAWNDVGGACSTPHDACADDLTCEAPGGVVCKYNQCPGWVAGTCRMPRLGEPCTSSERCSAGGSGLWCEDVDVGQRVCMRHKAAGEPCGLVGIDNVCGGRLLCVGGACQATSEGAVAGDECGAGARRTDKCPDGSSCVDNAGVTAVARWVCADINRRAGASCSPDGTRGTEYCETDLLLTCVGGVCVAPAPEDLPGEGQPCDPTFQGPCGGTVDATGLPLECLSVRITGASSRYECRYQRPHGGPCGDVGDCENRSGTDCVAGVCGPLVGHRAVLVNGSCNGDNRPCGDGLVCHRPSSRSPWLSKVCLVGAPVGAACTGDLEPCADGRCLAGRCEPMVAPGGACAADGDCAPGHACWRGAGAAGRTCRRWVGPAEACDNAAAKCWRELACGADGRCAARTAADVAAEVCDDDADCAGEGWVCGQAPAGGARLRTCLWRAAG</sequence>
<reference evidence="1" key="1">
    <citation type="submission" date="2019-11" db="EMBL/GenBank/DDBJ databases">
        <title>Nori genome reveals adaptations in red seaweeds to the harsh intertidal environment.</title>
        <authorList>
            <person name="Wang D."/>
            <person name="Mao Y."/>
        </authorList>
    </citation>
    <scope>NUCLEOTIDE SEQUENCE</scope>
    <source>
        <tissue evidence="1">Gametophyte</tissue>
    </source>
</reference>
<dbReference type="EMBL" id="CM020619">
    <property type="protein sequence ID" value="KAK1864331.1"/>
    <property type="molecule type" value="Genomic_DNA"/>
</dbReference>
<comment type="caution">
    <text evidence="1">The sequence shown here is derived from an EMBL/GenBank/DDBJ whole genome shotgun (WGS) entry which is preliminary data.</text>
</comment>
<gene>
    <name evidence="1" type="ORF">I4F81_006879</name>
</gene>